<protein>
    <submittedName>
        <fullName evidence="2">Uncharacterized protein</fullName>
    </submittedName>
</protein>
<accession>A0A5J9TLJ2</accession>
<gene>
    <name evidence="2" type="ORF">EJB05_45812</name>
</gene>
<evidence type="ECO:0000313" key="2">
    <source>
        <dbReference type="EMBL" id="TVU12180.1"/>
    </source>
</evidence>
<sequence length="138" mass="15494">MSGAVRILSNVALGAAAAVVALMAMAALYTTACWGRGTIKVHRGDALKLQFAIINITDFSYIIIQMNLFMCNRGIDPVLLLLITYDYRCKVRGNDTLRLCMAMVIKTCLWISCYLWYQTCIRMRLVMLILSETIQSSI</sequence>
<dbReference type="Proteomes" id="UP000324897">
    <property type="component" value="Chromosome 3"/>
</dbReference>
<feature type="transmembrane region" description="Helical" evidence="1">
    <location>
        <begin position="12"/>
        <end position="34"/>
    </location>
</feature>
<feature type="non-terminal residue" evidence="2">
    <location>
        <position position="138"/>
    </location>
</feature>
<evidence type="ECO:0000256" key="1">
    <source>
        <dbReference type="SAM" id="Phobius"/>
    </source>
</evidence>
<dbReference type="EMBL" id="RWGY01000039">
    <property type="protein sequence ID" value="TVU12180.1"/>
    <property type="molecule type" value="Genomic_DNA"/>
</dbReference>
<keyword evidence="3" id="KW-1185">Reference proteome</keyword>
<comment type="caution">
    <text evidence="2">The sequence shown here is derived from an EMBL/GenBank/DDBJ whole genome shotgun (WGS) entry which is preliminary data.</text>
</comment>
<proteinExistence type="predicted"/>
<reference evidence="2 3" key="1">
    <citation type="journal article" date="2019" name="Sci. Rep.">
        <title>A high-quality genome of Eragrostis curvula grass provides insights into Poaceae evolution and supports new strategies to enhance forage quality.</title>
        <authorList>
            <person name="Carballo J."/>
            <person name="Santos B.A.C.M."/>
            <person name="Zappacosta D."/>
            <person name="Garbus I."/>
            <person name="Selva J.P."/>
            <person name="Gallo C.A."/>
            <person name="Diaz A."/>
            <person name="Albertini E."/>
            <person name="Caccamo M."/>
            <person name="Echenique V."/>
        </authorList>
    </citation>
    <scope>NUCLEOTIDE SEQUENCE [LARGE SCALE GENOMIC DNA]</scope>
    <source>
        <strain evidence="3">cv. Victoria</strain>
        <tissue evidence="2">Leaf</tissue>
    </source>
</reference>
<dbReference type="AlphaFoldDB" id="A0A5J9TLJ2"/>
<name>A0A5J9TLJ2_9POAL</name>
<organism evidence="2 3">
    <name type="scientific">Eragrostis curvula</name>
    <name type="common">weeping love grass</name>
    <dbReference type="NCBI Taxonomy" id="38414"/>
    <lineage>
        <taxon>Eukaryota</taxon>
        <taxon>Viridiplantae</taxon>
        <taxon>Streptophyta</taxon>
        <taxon>Embryophyta</taxon>
        <taxon>Tracheophyta</taxon>
        <taxon>Spermatophyta</taxon>
        <taxon>Magnoliopsida</taxon>
        <taxon>Liliopsida</taxon>
        <taxon>Poales</taxon>
        <taxon>Poaceae</taxon>
        <taxon>PACMAD clade</taxon>
        <taxon>Chloridoideae</taxon>
        <taxon>Eragrostideae</taxon>
        <taxon>Eragrostidinae</taxon>
        <taxon>Eragrostis</taxon>
    </lineage>
</organism>
<keyword evidence="1" id="KW-0472">Membrane</keyword>
<feature type="transmembrane region" description="Helical" evidence="1">
    <location>
        <begin position="96"/>
        <end position="117"/>
    </location>
</feature>
<keyword evidence="1" id="KW-1133">Transmembrane helix</keyword>
<dbReference type="Gramene" id="TVU12180">
    <property type="protein sequence ID" value="TVU12180"/>
    <property type="gene ID" value="EJB05_45812"/>
</dbReference>
<keyword evidence="1" id="KW-0812">Transmembrane</keyword>
<evidence type="ECO:0000313" key="3">
    <source>
        <dbReference type="Proteomes" id="UP000324897"/>
    </source>
</evidence>